<name>A0A0A1T5D7_9HYPO</name>
<feature type="compositionally biased region" description="Low complexity" evidence="1">
    <location>
        <begin position="232"/>
        <end position="258"/>
    </location>
</feature>
<keyword evidence="2" id="KW-0732">Signal</keyword>
<keyword evidence="4" id="KW-1185">Reference proteome</keyword>
<proteinExistence type="predicted"/>
<feature type="region of interest" description="Disordered" evidence="1">
    <location>
        <begin position="294"/>
        <end position="371"/>
    </location>
</feature>
<evidence type="ECO:0000313" key="3">
    <source>
        <dbReference type="EMBL" id="CEJ92381.1"/>
    </source>
</evidence>
<feature type="chain" id="PRO_5001978898" evidence="2">
    <location>
        <begin position="20"/>
        <end position="371"/>
    </location>
</feature>
<reference evidence="3 4" key="1">
    <citation type="journal article" date="2015" name="Genome Announc.">
        <title>Draft Genome Sequence and Gene Annotation of the Entomopathogenic Fungus Verticillium hemipterigenum.</title>
        <authorList>
            <person name="Horn F."/>
            <person name="Habel A."/>
            <person name="Scharf D.H."/>
            <person name="Dworschak J."/>
            <person name="Brakhage A.A."/>
            <person name="Guthke R."/>
            <person name="Hertweck C."/>
            <person name="Linde J."/>
        </authorList>
    </citation>
    <scope>NUCLEOTIDE SEQUENCE [LARGE SCALE GENOMIC DNA]</scope>
</reference>
<protein>
    <submittedName>
        <fullName evidence="3">Uncharacterized protein</fullName>
    </submittedName>
</protein>
<dbReference type="AlphaFoldDB" id="A0A0A1T5D7"/>
<evidence type="ECO:0000256" key="1">
    <source>
        <dbReference type="SAM" id="MobiDB-lite"/>
    </source>
</evidence>
<evidence type="ECO:0000256" key="2">
    <source>
        <dbReference type="SAM" id="SignalP"/>
    </source>
</evidence>
<evidence type="ECO:0000313" key="4">
    <source>
        <dbReference type="Proteomes" id="UP000039046"/>
    </source>
</evidence>
<dbReference type="EMBL" id="CDHN01000004">
    <property type="protein sequence ID" value="CEJ92381.1"/>
    <property type="molecule type" value="Genomic_DNA"/>
</dbReference>
<gene>
    <name evidence="3" type="ORF">VHEMI08036</name>
</gene>
<sequence length="371" mass="40724">MKSCISSLLVSLLLSGALAAPLVNEARAVTAEDFTVPADTSDESMAQVGIGRRAAEMLANYDGVGHQVARAYVPPAQLEADRIAYYKKMDMVARAEAYIASVEQHDDEYTHEKRSVMPIQEDDFLQKRELVQTVEDNIQTVAAEHGFDADLENRLKEAVKKQLKELGKVANIGKRDITSDLKGVADDFIKIFGSEQAFAPVLAQFKKELDESVKTISVKPKPSTTSPPPTPASSQQPAKVTVTTITQTQQVKENAAPTTTPPPNPNGLTPEEIADAQLQSSVDAVARSMIAAAEKKEADETAAKKVKEDTDKAKAADKKKLDDAKLKEEQKKKADEDAKKKKDEEDKKKKEEEDKKKAQVKVKDEKPAYNY</sequence>
<feature type="signal peptide" evidence="2">
    <location>
        <begin position="1"/>
        <end position="19"/>
    </location>
</feature>
<dbReference type="Proteomes" id="UP000039046">
    <property type="component" value="Unassembled WGS sequence"/>
</dbReference>
<accession>A0A0A1T5D7</accession>
<dbReference type="HOGENOM" id="CLU_746362_0_0_1"/>
<organism evidence="3 4">
    <name type="scientific">[Torrubiella] hemipterigena</name>
    <dbReference type="NCBI Taxonomy" id="1531966"/>
    <lineage>
        <taxon>Eukaryota</taxon>
        <taxon>Fungi</taxon>
        <taxon>Dikarya</taxon>
        <taxon>Ascomycota</taxon>
        <taxon>Pezizomycotina</taxon>
        <taxon>Sordariomycetes</taxon>
        <taxon>Hypocreomycetidae</taxon>
        <taxon>Hypocreales</taxon>
        <taxon>Clavicipitaceae</taxon>
        <taxon>Clavicipitaceae incertae sedis</taxon>
        <taxon>'Torrubiella' clade</taxon>
    </lineage>
</organism>
<feature type="region of interest" description="Disordered" evidence="1">
    <location>
        <begin position="215"/>
        <end position="271"/>
    </location>
</feature>